<dbReference type="Proteomes" id="UP000279235">
    <property type="component" value="Unassembled WGS sequence"/>
</dbReference>
<dbReference type="EMBL" id="OGTW02000181">
    <property type="protein sequence ID" value="SPS13072.1"/>
    <property type="molecule type" value="Genomic_DNA"/>
</dbReference>
<reference evidence="2" key="3">
    <citation type="submission" date="2018-05" db="EMBL/GenBank/DDBJ databases">
        <authorList>
            <person name="Lanie J.A."/>
            <person name="Ng W.-L."/>
            <person name="Kazmierczak K.M."/>
            <person name="Andrzejewski T.M."/>
            <person name="Davidsen T.M."/>
            <person name="Wayne K.J."/>
            <person name="Tettelin H."/>
            <person name="Glass J.I."/>
            <person name="Rusch D."/>
            <person name="Podicherti R."/>
            <person name="Tsui H.-C.T."/>
            <person name="Winkler M.E."/>
        </authorList>
    </citation>
    <scope>NUCLEOTIDE SEQUENCE</scope>
    <source>
        <strain evidence="2">Lactococcus lactis</strain>
    </source>
</reference>
<reference evidence="1" key="1">
    <citation type="submission" date="2018-01" db="EMBL/GenBank/DDBJ databases">
        <authorList>
            <person name="Gaut B.S."/>
            <person name="Morton B.R."/>
            <person name="Clegg M.T."/>
            <person name="Duvall M.R."/>
        </authorList>
    </citation>
    <scope>NUCLEOTIDE SEQUENCE</scope>
    <source>
        <strain evidence="1">Lactococcus lactis</strain>
    </source>
</reference>
<dbReference type="EMBL" id="OGTW01000181">
    <property type="protein sequence ID" value="SPB29519.1"/>
    <property type="molecule type" value="Genomic_DNA"/>
</dbReference>
<gene>
    <name evidence="2" type="ORF">AMHIJAGA_03041</name>
</gene>
<accession>A0A2X0R6D1</accession>
<evidence type="ECO:0000313" key="3">
    <source>
        <dbReference type="Proteomes" id="UP000279235"/>
    </source>
</evidence>
<dbReference type="AlphaFoldDB" id="A0A2X0R6D1"/>
<sequence>MTRPEWVPAFYTSEEVREFMQVAHFLMDHIEEISTLLFERQQELNKKREGDSSSKPF</sequence>
<evidence type="ECO:0000313" key="1">
    <source>
        <dbReference type="EMBL" id="SPB29519.1"/>
    </source>
</evidence>
<proteinExistence type="predicted"/>
<protein>
    <submittedName>
        <fullName evidence="2">Uncharacterized protein</fullName>
    </submittedName>
</protein>
<name>A0A2X0R6D1_9LACT</name>
<organism evidence="2 3">
    <name type="scientific">Lactococcus lactis</name>
    <dbReference type="NCBI Taxonomy" id="1358"/>
    <lineage>
        <taxon>Bacteria</taxon>
        <taxon>Bacillati</taxon>
        <taxon>Bacillota</taxon>
        <taxon>Bacilli</taxon>
        <taxon>Lactobacillales</taxon>
        <taxon>Streptococcaceae</taxon>
        <taxon>Lactococcus</taxon>
    </lineage>
</organism>
<evidence type="ECO:0000313" key="2">
    <source>
        <dbReference type="EMBL" id="SPS13072.1"/>
    </source>
</evidence>
<reference evidence="3" key="2">
    <citation type="submission" date="2018-05" db="EMBL/GenBank/DDBJ databases">
        <authorList>
            <person name="Duru I."/>
        </authorList>
    </citation>
    <scope>NUCLEOTIDE SEQUENCE [LARGE SCALE GENOMIC DNA]</scope>
</reference>